<dbReference type="Gene3D" id="3.40.630.30">
    <property type="match status" value="1"/>
</dbReference>
<name>A0ABU8JPK0_DICCH</name>
<proteinExistence type="predicted"/>
<evidence type="ECO:0008006" key="3">
    <source>
        <dbReference type="Google" id="ProtNLM"/>
    </source>
</evidence>
<accession>A0ABU8JPK0</accession>
<evidence type="ECO:0000313" key="1">
    <source>
        <dbReference type="EMBL" id="MEI7065013.1"/>
    </source>
</evidence>
<dbReference type="Proteomes" id="UP001359469">
    <property type="component" value="Unassembled WGS sequence"/>
</dbReference>
<protein>
    <recommendedName>
        <fullName evidence="3">GCN5-related N-acetyltransferase</fullName>
    </recommendedName>
</protein>
<comment type="caution">
    <text evidence="1">The sequence shown here is derived from an EMBL/GenBank/DDBJ whole genome shotgun (WGS) entry which is preliminary data.</text>
</comment>
<dbReference type="RefSeq" id="WP_336729998.1">
    <property type="nucleotide sequence ID" value="NZ_JBBBOO010000011.1"/>
</dbReference>
<keyword evidence="2" id="KW-1185">Reference proteome</keyword>
<organism evidence="1 2">
    <name type="scientific">Dickeya chrysanthemi</name>
    <name type="common">Pectobacterium chrysanthemi</name>
    <name type="synonym">Erwinia chrysanthemi</name>
    <dbReference type="NCBI Taxonomy" id="556"/>
    <lineage>
        <taxon>Bacteria</taxon>
        <taxon>Pseudomonadati</taxon>
        <taxon>Pseudomonadota</taxon>
        <taxon>Gammaproteobacteria</taxon>
        <taxon>Enterobacterales</taxon>
        <taxon>Pectobacteriaceae</taxon>
        <taxon>Dickeya</taxon>
    </lineage>
</organism>
<gene>
    <name evidence="1" type="ORF">WCU84_15245</name>
</gene>
<evidence type="ECO:0000313" key="2">
    <source>
        <dbReference type="Proteomes" id="UP001359469"/>
    </source>
</evidence>
<dbReference type="SUPFAM" id="SSF55729">
    <property type="entry name" value="Acyl-CoA N-acyltransferases (Nat)"/>
    <property type="match status" value="1"/>
</dbReference>
<dbReference type="InterPro" id="IPR016181">
    <property type="entry name" value="Acyl_CoA_acyltransferase"/>
</dbReference>
<dbReference type="EMBL" id="JBBBOO010000011">
    <property type="protein sequence ID" value="MEI7065013.1"/>
    <property type="molecule type" value="Genomic_DNA"/>
</dbReference>
<sequence>MPSHRQSLFTIRPEAVDRPEILMLLEKRDAYQASLYPAECCHFTDLRKLAADESQAIRLYQRHGYRLCSPFFPYGDDPLSVYMEKTLEGGS</sequence>
<reference evidence="1 2" key="1">
    <citation type="submission" date="2024-03" db="EMBL/GenBank/DDBJ databases">
        <title>Analysis of soft rot Pectobacteriaceae population diversity in US potato growing regions between 2016 and 2022.</title>
        <authorList>
            <person name="Ma X."/>
            <person name="Zhang X."/>
            <person name="Stodghill P."/>
            <person name="Rioux R."/>
            <person name="Babler B."/>
            <person name="Shrestha S."/>
            <person name="Babler B."/>
            <person name="Rivedal H."/>
            <person name="Frost K."/>
            <person name="Hao J."/>
            <person name="Secor G."/>
            <person name="Swingle B."/>
        </authorList>
    </citation>
    <scope>NUCLEOTIDE SEQUENCE [LARGE SCALE GENOMIC DNA]</scope>
    <source>
        <strain evidence="1 2">SR64</strain>
    </source>
</reference>